<reference evidence="3 5" key="3">
    <citation type="submission" date="2019-07" db="EMBL/GenBank/DDBJ databases">
        <title>Whole genome shotgun sequence of Methylobacterium oxalidis NBRC 107715.</title>
        <authorList>
            <person name="Hosoyama A."/>
            <person name="Uohara A."/>
            <person name="Ohji S."/>
            <person name="Ichikawa N."/>
        </authorList>
    </citation>
    <scope>NUCLEOTIDE SEQUENCE [LARGE SCALE GENOMIC DNA]</scope>
    <source>
        <strain evidence="3 5">NBRC 107715</strain>
    </source>
</reference>
<dbReference type="RefSeq" id="WP_147023892.1">
    <property type="nucleotide sequence ID" value="NZ_BJZU01000003.1"/>
</dbReference>
<name>A0A512IX38_9HYPH</name>
<comment type="similarity">
    <text evidence="1">Belongs to the Omp25/RopB family.</text>
</comment>
<dbReference type="OrthoDB" id="8455142at2"/>
<dbReference type="PANTHER" id="PTHR34001">
    <property type="entry name" value="BLL7405 PROTEIN"/>
    <property type="match status" value="1"/>
</dbReference>
<dbReference type="EMBL" id="BSPK01000004">
    <property type="protein sequence ID" value="GLS62168.1"/>
    <property type="molecule type" value="Genomic_DNA"/>
</dbReference>
<dbReference type="AlphaFoldDB" id="A0A512IX38"/>
<evidence type="ECO:0000256" key="2">
    <source>
        <dbReference type="SAM" id="SignalP"/>
    </source>
</evidence>
<evidence type="ECO:0000313" key="6">
    <source>
        <dbReference type="Proteomes" id="UP001156856"/>
    </source>
</evidence>
<dbReference type="Proteomes" id="UP001156856">
    <property type="component" value="Unassembled WGS sequence"/>
</dbReference>
<dbReference type="SUPFAM" id="SSF56925">
    <property type="entry name" value="OMPA-like"/>
    <property type="match status" value="1"/>
</dbReference>
<feature type="chain" id="PRO_5021713693" evidence="2">
    <location>
        <begin position="22"/>
        <end position="306"/>
    </location>
</feature>
<evidence type="ECO:0000313" key="3">
    <source>
        <dbReference type="EMBL" id="GEP02223.1"/>
    </source>
</evidence>
<reference evidence="4" key="1">
    <citation type="journal article" date="2014" name="Int. J. Syst. Evol. Microbiol.">
        <title>Complete genome of a new Firmicutes species belonging to the dominant human colonic microbiota ('Ruminococcus bicirculans') reveals two chromosomes and a selective capacity to utilize plant glucans.</title>
        <authorList>
            <consortium name="NISC Comparative Sequencing Program"/>
            <person name="Wegmann U."/>
            <person name="Louis P."/>
            <person name="Goesmann A."/>
            <person name="Henrissat B."/>
            <person name="Duncan S.H."/>
            <person name="Flint H.J."/>
        </authorList>
    </citation>
    <scope>NUCLEOTIDE SEQUENCE</scope>
    <source>
        <strain evidence="4">NBRC 107715</strain>
    </source>
</reference>
<feature type="signal peptide" evidence="2">
    <location>
        <begin position="1"/>
        <end position="21"/>
    </location>
</feature>
<evidence type="ECO:0000313" key="4">
    <source>
        <dbReference type="EMBL" id="GLS62168.1"/>
    </source>
</evidence>
<sequence length="306" mass="32606">MIKTSLLAGAATLALAGIASAADLPRRAAPPVFTPVPVFTWTGFYAGLNVGYAFSDDQTIRTLGNQGPGAGPILPLQNGGAGSNTVLNVQLARRAPLFRSEQEGITGGGQIGYNVQLTPGSGIVFGVEADIQYTDLDRTRTYFSPLIAQNGFVADPSRYRQSMDFFGTVRGRLGYAFDRFMIYGTGGFAYGDVTYSAQFLSNNVALGNPVAYAGRYSDLQTGFAYGGGIEYALGADSFLNFFRASAVSMKVEYLHYDLGSRNLLVSSTNPATGNQFVAAANGSYTSRFRTEGNLVRVGVNYKFGSF</sequence>
<keyword evidence="6" id="KW-1185">Reference proteome</keyword>
<dbReference type="Proteomes" id="UP000321960">
    <property type="component" value="Unassembled WGS sequence"/>
</dbReference>
<accession>A0A512IX38</accession>
<dbReference type="EMBL" id="BJZU01000003">
    <property type="protein sequence ID" value="GEP02223.1"/>
    <property type="molecule type" value="Genomic_DNA"/>
</dbReference>
<gene>
    <name evidence="4" type="ORF">GCM10007888_05490</name>
    <name evidence="3" type="ORF">MOX02_02610</name>
</gene>
<reference evidence="4" key="4">
    <citation type="submission" date="2023-01" db="EMBL/GenBank/DDBJ databases">
        <title>Draft genome sequence of Methylobacterium oxalidis strain NBRC 107715.</title>
        <authorList>
            <person name="Sun Q."/>
            <person name="Mori K."/>
        </authorList>
    </citation>
    <scope>NUCLEOTIDE SEQUENCE</scope>
    <source>
        <strain evidence="4">NBRC 107715</strain>
    </source>
</reference>
<reference evidence="6" key="2">
    <citation type="journal article" date="2019" name="Int. J. Syst. Evol. Microbiol.">
        <title>The Global Catalogue of Microorganisms (GCM) 10K type strain sequencing project: providing services to taxonomists for standard genome sequencing and annotation.</title>
        <authorList>
            <consortium name="The Broad Institute Genomics Platform"/>
            <consortium name="The Broad Institute Genome Sequencing Center for Infectious Disease"/>
            <person name="Wu L."/>
            <person name="Ma J."/>
        </authorList>
    </citation>
    <scope>NUCLEOTIDE SEQUENCE [LARGE SCALE GENOMIC DNA]</scope>
    <source>
        <strain evidence="6">NBRC 107715</strain>
    </source>
</reference>
<protein>
    <submittedName>
        <fullName evidence="3">Outer-membrane immunogenic protein</fullName>
    </submittedName>
</protein>
<comment type="caution">
    <text evidence="3">The sequence shown here is derived from an EMBL/GenBank/DDBJ whole genome shotgun (WGS) entry which is preliminary data.</text>
</comment>
<keyword evidence="2" id="KW-0732">Signal</keyword>
<dbReference type="InterPro" id="IPR051692">
    <property type="entry name" value="OMP-like"/>
</dbReference>
<organism evidence="3 5">
    <name type="scientific">Methylobacterium oxalidis</name>
    <dbReference type="NCBI Taxonomy" id="944322"/>
    <lineage>
        <taxon>Bacteria</taxon>
        <taxon>Pseudomonadati</taxon>
        <taxon>Pseudomonadota</taxon>
        <taxon>Alphaproteobacteria</taxon>
        <taxon>Hyphomicrobiales</taxon>
        <taxon>Methylobacteriaceae</taxon>
        <taxon>Methylobacterium</taxon>
    </lineage>
</organism>
<dbReference type="Gene3D" id="2.40.160.20">
    <property type="match status" value="1"/>
</dbReference>
<proteinExistence type="inferred from homology"/>
<dbReference type="PANTHER" id="PTHR34001:SF3">
    <property type="entry name" value="BLL7405 PROTEIN"/>
    <property type="match status" value="1"/>
</dbReference>
<evidence type="ECO:0000313" key="5">
    <source>
        <dbReference type="Proteomes" id="UP000321960"/>
    </source>
</evidence>
<evidence type="ECO:0000256" key="1">
    <source>
        <dbReference type="ARBA" id="ARBA00038306"/>
    </source>
</evidence>
<dbReference type="InterPro" id="IPR011250">
    <property type="entry name" value="OMP/PagP_B-barrel"/>
</dbReference>